<evidence type="ECO:0000313" key="2">
    <source>
        <dbReference type="Proteomes" id="UP000295636"/>
    </source>
</evidence>
<reference evidence="1 2" key="1">
    <citation type="submission" date="2019-03" db="EMBL/GenBank/DDBJ databases">
        <title>This is whole genome sequence of Paenibacillus sp MS74 strain.</title>
        <authorList>
            <person name="Trinh H.N."/>
        </authorList>
    </citation>
    <scope>NUCLEOTIDE SEQUENCE [LARGE SCALE GENOMIC DNA]</scope>
    <source>
        <strain evidence="1 2">MS74</strain>
    </source>
</reference>
<dbReference type="EMBL" id="SMRT01000001">
    <property type="protein sequence ID" value="TDG00792.1"/>
    <property type="molecule type" value="Genomic_DNA"/>
</dbReference>
<organism evidence="1 2">
    <name type="scientific">Paenibacillus piri</name>
    <dbReference type="NCBI Taxonomy" id="2547395"/>
    <lineage>
        <taxon>Bacteria</taxon>
        <taxon>Bacillati</taxon>
        <taxon>Bacillota</taxon>
        <taxon>Bacilli</taxon>
        <taxon>Bacillales</taxon>
        <taxon>Paenibacillaceae</taxon>
        <taxon>Paenibacillus</taxon>
    </lineage>
</organism>
<gene>
    <name evidence="1" type="ORF">E1757_04010</name>
</gene>
<dbReference type="Proteomes" id="UP000295636">
    <property type="component" value="Unassembled WGS sequence"/>
</dbReference>
<protein>
    <submittedName>
        <fullName evidence="1">Uncharacterized protein</fullName>
    </submittedName>
</protein>
<proteinExistence type="predicted"/>
<keyword evidence="2" id="KW-1185">Reference proteome</keyword>
<name>A0A4R5KXJ9_9BACL</name>
<accession>A0A4R5KXJ9</accession>
<dbReference type="RefSeq" id="WP_133225502.1">
    <property type="nucleotide sequence ID" value="NZ_SMRT01000001.1"/>
</dbReference>
<evidence type="ECO:0000313" key="1">
    <source>
        <dbReference type="EMBL" id="TDG00792.1"/>
    </source>
</evidence>
<sequence>MTFLTASAAAAGYNEIIHLSEKRDTMKAESESKTGEPVSVTCNDCGKANGQGEIGTHWICEDCKMNGEEAARS</sequence>
<dbReference type="AlphaFoldDB" id="A0A4R5KXJ9"/>
<comment type="caution">
    <text evidence="1">The sequence shown here is derived from an EMBL/GenBank/DDBJ whole genome shotgun (WGS) entry which is preliminary data.</text>
</comment>